<name>A0ABP9YD03_9FUNG</name>
<dbReference type="EMBL" id="BAABUJ010000039">
    <property type="protein sequence ID" value="GAA5804854.1"/>
    <property type="molecule type" value="Genomic_DNA"/>
</dbReference>
<comment type="caution">
    <text evidence="2">The sequence shown here is derived from an EMBL/GenBank/DDBJ whole genome shotgun (WGS) entry which is preliminary data.</text>
</comment>
<sequence>MAIIRKSSQTKSNQTKASTRQNDDTQFAREFDLAVTLDLDTVMRYFDGNRYMTEFIEKYQSMDKTYMYKLSDGSYLEERLFKFGLTCTYEHLCHSFIFDPNDVTYIQKKVLTEEQIQELKSESPIHFPDVDDESVNYLMKFAHVTTTEDLRVALYQNGDYNMNYNKEHHQIKDWIRRSLDHLLLVYESTDDFHIEHSEQWYQSRIWLPLELLFERINGSKSLRGESAFASSSERKNLQRAVASTVKLQNKKMGTRVDMLVTVNNLEFLCEEDKASDDSTKMIEERHFKIGKEMKDILWGLFRRCNYDRTKMRKLVSFGITTFKFKAFFDICDFRLGYVARITRSSEYQVPSNISELSNLLPMLSMMLVFRLMIMTNVNIITEAPPEADVRSSLKRPHSPKQEDEFVRAVKKNVSATTPDDAANSRFKSLFKQGQDKK</sequence>
<gene>
    <name evidence="2" type="ORF">HPULCUR_010362</name>
</gene>
<evidence type="ECO:0000313" key="2">
    <source>
        <dbReference type="EMBL" id="GAA5804854.1"/>
    </source>
</evidence>
<evidence type="ECO:0000313" key="3">
    <source>
        <dbReference type="Proteomes" id="UP001476247"/>
    </source>
</evidence>
<accession>A0ABP9YD03</accession>
<protein>
    <submittedName>
        <fullName evidence="2">Uncharacterized protein</fullName>
    </submittedName>
</protein>
<organism evidence="2 3">
    <name type="scientific">Helicostylum pulchrum</name>
    <dbReference type="NCBI Taxonomy" id="562976"/>
    <lineage>
        <taxon>Eukaryota</taxon>
        <taxon>Fungi</taxon>
        <taxon>Fungi incertae sedis</taxon>
        <taxon>Mucoromycota</taxon>
        <taxon>Mucoromycotina</taxon>
        <taxon>Mucoromycetes</taxon>
        <taxon>Mucorales</taxon>
        <taxon>Mucorineae</taxon>
        <taxon>Mucoraceae</taxon>
        <taxon>Helicostylum</taxon>
    </lineage>
</organism>
<feature type="compositionally biased region" description="Polar residues" evidence="1">
    <location>
        <begin position="1"/>
        <end position="20"/>
    </location>
</feature>
<feature type="region of interest" description="Disordered" evidence="1">
    <location>
        <begin position="416"/>
        <end position="437"/>
    </location>
</feature>
<dbReference type="Proteomes" id="UP001476247">
    <property type="component" value="Unassembled WGS sequence"/>
</dbReference>
<reference evidence="2 3" key="1">
    <citation type="submission" date="2024-04" db="EMBL/GenBank/DDBJ databases">
        <title>genome sequences of Mucor flavus KT1a and Helicostylum pulchrum KT1b strains isolation_sourced from the surface of a dry-aged beef.</title>
        <authorList>
            <person name="Toyotome T."/>
            <person name="Hosono M."/>
            <person name="Torimaru M."/>
            <person name="Fukuda K."/>
            <person name="Mikami N."/>
        </authorList>
    </citation>
    <scope>NUCLEOTIDE SEQUENCE [LARGE SCALE GENOMIC DNA]</scope>
    <source>
        <strain evidence="2 3">KT1b</strain>
    </source>
</reference>
<evidence type="ECO:0000256" key="1">
    <source>
        <dbReference type="SAM" id="MobiDB-lite"/>
    </source>
</evidence>
<keyword evidence="3" id="KW-1185">Reference proteome</keyword>
<proteinExistence type="predicted"/>
<feature type="region of interest" description="Disordered" evidence="1">
    <location>
        <begin position="1"/>
        <end position="22"/>
    </location>
</feature>